<dbReference type="GO" id="GO:0051782">
    <property type="term" value="P:negative regulation of cell division"/>
    <property type="evidence" value="ECO:0007669"/>
    <property type="project" value="TreeGrafter"/>
</dbReference>
<dbReference type="InterPro" id="IPR011006">
    <property type="entry name" value="CheY-like_superfamily"/>
</dbReference>
<dbReference type="Proteomes" id="UP000295493">
    <property type="component" value="Unassembled WGS sequence"/>
</dbReference>
<dbReference type="Gene3D" id="3.40.50.300">
    <property type="entry name" value="P-loop containing nucleotide triphosphate hydrolases"/>
    <property type="match status" value="1"/>
</dbReference>
<evidence type="ECO:0000313" key="5">
    <source>
        <dbReference type="Proteomes" id="UP000295493"/>
    </source>
</evidence>
<dbReference type="Gene3D" id="3.40.50.2300">
    <property type="match status" value="1"/>
</dbReference>
<reference evidence="4 5" key="1">
    <citation type="submission" date="2019-03" db="EMBL/GenBank/DDBJ databases">
        <title>Genomic Encyclopedia of Type Strains, Phase IV (KMG-IV): sequencing the most valuable type-strain genomes for metagenomic binning, comparative biology and taxonomic classification.</title>
        <authorList>
            <person name="Goeker M."/>
        </authorList>
    </citation>
    <scope>NUCLEOTIDE SEQUENCE [LARGE SCALE GENOMIC DNA]</scope>
    <source>
        <strain evidence="4 5">DSM 25059</strain>
    </source>
</reference>
<dbReference type="OrthoDB" id="9783172at2"/>
<evidence type="ECO:0000256" key="2">
    <source>
        <dbReference type="ARBA" id="ARBA00022840"/>
    </source>
</evidence>
<dbReference type="GO" id="GO:0005829">
    <property type="term" value="C:cytosol"/>
    <property type="evidence" value="ECO:0007669"/>
    <property type="project" value="TreeGrafter"/>
</dbReference>
<dbReference type="EMBL" id="SNWD01000004">
    <property type="protein sequence ID" value="TDN83732.1"/>
    <property type="molecule type" value="Genomic_DNA"/>
</dbReference>
<keyword evidence="1" id="KW-0547">Nucleotide-binding</keyword>
<protein>
    <submittedName>
        <fullName evidence="4">Pilus assembly protein CpaE</fullName>
    </submittedName>
</protein>
<keyword evidence="2" id="KW-0067">ATP-binding</keyword>
<dbReference type="PANTHER" id="PTHR43384">
    <property type="entry name" value="SEPTUM SITE-DETERMINING PROTEIN MIND HOMOLOG, CHLOROPLASTIC-RELATED"/>
    <property type="match status" value="1"/>
</dbReference>
<dbReference type="GO" id="GO:0016887">
    <property type="term" value="F:ATP hydrolysis activity"/>
    <property type="evidence" value="ECO:0007669"/>
    <property type="project" value="TreeGrafter"/>
</dbReference>
<evidence type="ECO:0000256" key="3">
    <source>
        <dbReference type="SAM" id="MobiDB-lite"/>
    </source>
</evidence>
<organism evidence="4 5">
    <name type="scientific">Stakelama pacifica</name>
    <dbReference type="NCBI Taxonomy" id="517720"/>
    <lineage>
        <taxon>Bacteria</taxon>
        <taxon>Pseudomonadati</taxon>
        <taxon>Pseudomonadota</taxon>
        <taxon>Alphaproteobacteria</taxon>
        <taxon>Sphingomonadales</taxon>
        <taxon>Sphingomonadaceae</taxon>
        <taxon>Stakelama</taxon>
    </lineage>
</organism>
<comment type="caution">
    <text evidence="4">The sequence shown here is derived from an EMBL/GenBank/DDBJ whole genome shotgun (WGS) entry which is preliminary data.</text>
</comment>
<gene>
    <name evidence="4" type="ORF">EV664_104218</name>
</gene>
<dbReference type="GO" id="GO:0009898">
    <property type="term" value="C:cytoplasmic side of plasma membrane"/>
    <property type="evidence" value="ECO:0007669"/>
    <property type="project" value="TreeGrafter"/>
</dbReference>
<dbReference type="GO" id="GO:0005524">
    <property type="term" value="F:ATP binding"/>
    <property type="evidence" value="ECO:0007669"/>
    <property type="project" value="UniProtKB-KW"/>
</dbReference>
<sequence length="424" mass="45550">MNAPWRSGRSGQRETFAAFVSDDHSLDVLRACAGESGWAPERAVKGGLREAIRELSVSASPNILFIDLSDSADPISDIHALAEVCEPGTVVITAGQRNDVRLYRELLASGIHDYLLKPLLPDLVNESLAQAQAILAGPRAESQGPENPHCAIAVVGTRGGVGASTVTTSLGWLISERRGRTTGILDLDLHFGTAALSLDLDPGRGLTDAIENPSRIDGLFIERAMVRANERLAILSAESPLAAPILTDGTAFFQLEEELRGAFECTLVDIPRDMLIRHPHLVSEMQHAVIVTEFTLAAARDTIRLLSWFKTNAPHCAILIVANRVHPASLLEISRKDFETSIERSVDHIVPFDQKLAAQAAKLGKSIAETGGRSKTVAPLLALAEQVSSVEDDAAGRKKTGNEGSLLDKLSVLTMRKPGGPNRK</sequence>
<name>A0A4R6FQ69_9SPHN</name>
<proteinExistence type="predicted"/>
<dbReference type="InterPro" id="IPR050625">
    <property type="entry name" value="ParA/MinD_ATPase"/>
</dbReference>
<keyword evidence="5" id="KW-1185">Reference proteome</keyword>
<evidence type="ECO:0000313" key="4">
    <source>
        <dbReference type="EMBL" id="TDN83732.1"/>
    </source>
</evidence>
<dbReference type="SUPFAM" id="SSF52172">
    <property type="entry name" value="CheY-like"/>
    <property type="match status" value="1"/>
</dbReference>
<dbReference type="PANTHER" id="PTHR43384:SF6">
    <property type="entry name" value="SEPTUM SITE-DETERMINING PROTEIN MIND HOMOLOG, CHLOROPLASTIC"/>
    <property type="match status" value="1"/>
</dbReference>
<dbReference type="RefSeq" id="WP_133495269.1">
    <property type="nucleotide sequence ID" value="NZ_BMLU01000004.1"/>
</dbReference>
<dbReference type="InterPro" id="IPR027417">
    <property type="entry name" value="P-loop_NTPase"/>
</dbReference>
<dbReference type="SUPFAM" id="SSF52540">
    <property type="entry name" value="P-loop containing nucleoside triphosphate hydrolases"/>
    <property type="match status" value="1"/>
</dbReference>
<feature type="region of interest" description="Disordered" evidence="3">
    <location>
        <begin position="392"/>
        <end position="424"/>
    </location>
</feature>
<evidence type="ECO:0000256" key="1">
    <source>
        <dbReference type="ARBA" id="ARBA00022741"/>
    </source>
</evidence>
<accession>A0A4R6FQ69</accession>
<dbReference type="AlphaFoldDB" id="A0A4R6FQ69"/>